<dbReference type="GO" id="GO:0005634">
    <property type="term" value="C:nucleus"/>
    <property type="evidence" value="ECO:0007669"/>
    <property type="project" value="UniProtKB-SubCell"/>
</dbReference>
<evidence type="ECO:0000259" key="8">
    <source>
        <dbReference type="Pfam" id="PF13359"/>
    </source>
</evidence>
<evidence type="ECO:0000256" key="3">
    <source>
        <dbReference type="ARBA" id="ARBA00006958"/>
    </source>
</evidence>
<evidence type="ECO:0000313" key="10">
    <source>
        <dbReference type="Proteomes" id="UP001160148"/>
    </source>
</evidence>
<proteinExistence type="inferred from homology"/>
<dbReference type="Proteomes" id="UP001160148">
    <property type="component" value="Unassembled WGS sequence"/>
</dbReference>
<evidence type="ECO:0000256" key="2">
    <source>
        <dbReference type="ARBA" id="ARBA00004123"/>
    </source>
</evidence>
<protein>
    <recommendedName>
        <fullName evidence="8">DDE Tnp4 domain-containing protein</fullName>
    </recommendedName>
</protein>
<gene>
    <name evidence="9" type="ORF">MEUPH1_LOCUS7969</name>
</gene>
<comment type="similarity">
    <text evidence="3">Belongs to the HARBI1 family.</text>
</comment>
<dbReference type="GO" id="GO:0004518">
    <property type="term" value="F:nuclease activity"/>
    <property type="evidence" value="ECO:0007669"/>
    <property type="project" value="UniProtKB-KW"/>
</dbReference>
<comment type="caution">
    <text evidence="9">The sequence shown here is derived from an EMBL/GenBank/DDBJ whole genome shotgun (WGS) entry which is preliminary data.</text>
</comment>
<name>A0AAV0W7J3_9HEMI</name>
<evidence type="ECO:0000256" key="4">
    <source>
        <dbReference type="ARBA" id="ARBA00022722"/>
    </source>
</evidence>
<dbReference type="InterPro" id="IPR045249">
    <property type="entry name" value="HARBI1-like"/>
</dbReference>
<dbReference type="EMBL" id="CARXXK010000001">
    <property type="protein sequence ID" value="CAI6351641.1"/>
    <property type="molecule type" value="Genomic_DNA"/>
</dbReference>
<accession>A0AAV0W7J3</accession>
<evidence type="ECO:0000256" key="1">
    <source>
        <dbReference type="ARBA" id="ARBA00001968"/>
    </source>
</evidence>
<comment type="subcellular location">
    <subcellularLocation>
        <location evidence="2">Nucleus</location>
    </subcellularLocation>
</comment>
<feature type="domain" description="DDE Tnp4" evidence="8">
    <location>
        <begin position="182"/>
        <end position="335"/>
    </location>
</feature>
<dbReference type="PANTHER" id="PTHR22930:SF269">
    <property type="entry name" value="NUCLEASE HARBI1-LIKE PROTEIN"/>
    <property type="match status" value="1"/>
</dbReference>
<keyword evidence="10" id="KW-1185">Reference proteome</keyword>
<dbReference type="GO" id="GO:0046872">
    <property type="term" value="F:metal ion binding"/>
    <property type="evidence" value="ECO:0007669"/>
    <property type="project" value="UniProtKB-KW"/>
</dbReference>
<dbReference type="InterPro" id="IPR027806">
    <property type="entry name" value="HARBI1_dom"/>
</dbReference>
<evidence type="ECO:0000256" key="6">
    <source>
        <dbReference type="ARBA" id="ARBA00022801"/>
    </source>
</evidence>
<reference evidence="9 10" key="1">
    <citation type="submission" date="2023-01" db="EMBL/GenBank/DDBJ databases">
        <authorList>
            <person name="Whitehead M."/>
        </authorList>
    </citation>
    <scope>NUCLEOTIDE SEQUENCE [LARGE SCALE GENOMIC DNA]</scope>
</reference>
<keyword evidence="5" id="KW-0479">Metal-binding</keyword>
<dbReference type="PANTHER" id="PTHR22930">
    <property type="match status" value="1"/>
</dbReference>
<comment type="cofactor">
    <cofactor evidence="1">
        <name>a divalent metal cation</name>
        <dbReference type="ChEBI" id="CHEBI:60240"/>
    </cofactor>
</comment>
<keyword evidence="4" id="KW-0540">Nuclease</keyword>
<evidence type="ECO:0000256" key="5">
    <source>
        <dbReference type="ARBA" id="ARBA00022723"/>
    </source>
</evidence>
<evidence type="ECO:0000313" key="9">
    <source>
        <dbReference type="EMBL" id="CAI6351641.1"/>
    </source>
</evidence>
<sequence length="428" mass="49591">MSSVVSRKKLIVKQLLREGVRELSLEMINQLHRKQRRWWVRPWIQRREELGASSRLLNELKEEDPETYRNVLRMTAPQFQELLELVEPLIKKQDTVFRQAIPCKTKLEITLRYLATGDSFRSLALLFRVPHNSISVFLPAVMSAIYEVLQPFIKVPETTIQWEEIQKGFEYKWNFPNLCGALDGKHIRIKRPPNSTSMFFNYKGTYSIVLFAMVDADYCFRYIDVGQDGRANDSTVFKNSTLKIALEQNLLNWPKGGLCVGDDAFCLTTYCLKPFSHRGLTVEERVFNYRLSRARRVVENAFGILASRFRVFNTPIPLNVNTVEILVKTACSLHNWLRQTSPRTYFPSGSVDDEDLNTGVIAPGAWRDMPSLMLPIDRLYSSNNYGRTGEEVRQWYMHQFMTKLSVPWQMTSIGIEPTQAVENAVENE</sequence>
<dbReference type="Pfam" id="PF13359">
    <property type="entry name" value="DDE_Tnp_4"/>
    <property type="match status" value="1"/>
</dbReference>
<dbReference type="AlphaFoldDB" id="A0AAV0W7J3"/>
<keyword evidence="6" id="KW-0378">Hydrolase</keyword>
<dbReference type="GO" id="GO:0016787">
    <property type="term" value="F:hydrolase activity"/>
    <property type="evidence" value="ECO:0007669"/>
    <property type="project" value="UniProtKB-KW"/>
</dbReference>
<organism evidence="9 10">
    <name type="scientific">Macrosiphum euphorbiae</name>
    <name type="common">potato aphid</name>
    <dbReference type="NCBI Taxonomy" id="13131"/>
    <lineage>
        <taxon>Eukaryota</taxon>
        <taxon>Metazoa</taxon>
        <taxon>Ecdysozoa</taxon>
        <taxon>Arthropoda</taxon>
        <taxon>Hexapoda</taxon>
        <taxon>Insecta</taxon>
        <taxon>Pterygota</taxon>
        <taxon>Neoptera</taxon>
        <taxon>Paraneoptera</taxon>
        <taxon>Hemiptera</taxon>
        <taxon>Sternorrhyncha</taxon>
        <taxon>Aphidomorpha</taxon>
        <taxon>Aphidoidea</taxon>
        <taxon>Aphididae</taxon>
        <taxon>Macrosiphini</taxon>
        <taxon>Macrosiphum</taxon>
    </lineage>
</organism>
<keyword evidence="7" id="KW-0539">Nucleus</keyword>
<evidence type="ECO:0000256" key="7">
    <source>
        <dbReference type="ARBA" id="ARBA00023242"/>
    </source>
</evidence>